<accession>A0A565CF94</accession>
<proteinExistence type="predicted"/>
<protein>
    <submittedName>
        <fullName evidence="1">Uncharacterized protein</fullName>
    </submittedName>
</protein>
<evidence type="ECO:0000313" key="1">
    <source>
        <dbReference type="EMBL" id="VVB12380.1"/>
    </source>
</evidence>
<name>A0A565CF94_9BRAS</name>
<keyword evidence="2" id="KW-1185">Reference proteome</keyword>
<organism evidence="1 2">
    <name type="scientific">Arabis nemorensis</name>
    <dbReference type="NCBI Taxonomy" id="586526"/>
    <lineage>
        <taxon>Eukaryota</taxon>
        <taxon>Viridiplantae</taxon>
        <taxon>Streptophyta</taxon>
        <taxon>Embryophyta</taxon>
        <taxon>Tracheophyta</taxon>
        <taxon>Spermatophyta</taxon>
        <taxon>Magnoliopsida</taxon>
        <taxon>eudicotyledons</taxon>
        <taxon>Gunneridae</taxon>
        <taxon>Pentapetalae</taxon>
        <taxon>rosids</taxon>
        <taxon>malvids</taxon>
        <taxon>Brassicales</taxon>
        <taxon>Brassicaceae</taxon>
        <taxon>Arabideae</taxon>
        <taxon>Arabis</taxon>
    </lineage>
</organism>
<dbReference type="AlphaFoldDB" id="A0A565CF94"/>
<comment type="caution">
    <text evidence="1">The sequence shown here is derived from an EMBL/GenBank/DDBJ whole genome shotgun (WGS) entry which is preliminary data.</text>
</comment>
<evidence type="ECO:0000313" key="2">
    <source>
        <dbReference type="Proteomes" id="UP000489600"/>
    </source>
</evidence>
<reference evidence="1" key="1">
    <citation type="submission" date="2019-07" db="EMBL/GenBank/DDBJ databases">
        <authorList>
            <person name="Dittberner H."/>
        </authorList>
    </citation>
    <scope>NUCLEOTIDE SEQUENCE [LARGE SCALE GENOMIC DNA]</scope>
</reference>
<gene>
    <name evidence="1" type="ORF">ANE_LOCUS22824</name>
</gene>
<sequence length="71" mass="8030">MWISTRGAAEQGHLSSEDVFGNVVTFVTRSSSRVSRWFGPARRMASRHDTEKTTVPRGGCDELGFERRCRI</sequence>
<dbReference type="EMBL" id="CABITT030000007">
    <property type="protein sequence ID" value="VVB12380.1"/>
    <property type="molecule type" value="Genomic_DNA"/>
</dbReference>
<dbReference type="Proteomes" id="UP000489600">
    <property type="component" value="Unassembled WGS sequence"/>
</dbReference>